<dbReference type="Pfam" id="PF00481">
    <property type="entry name" value="PP2C"/>
    <property type="match status" value="1"/>
</dbReference>
<dbReference type="GO" id="GO:0005739">
    <property type="term" value="C:mitochondrion"/>
    <property type="evidence" value="ECO:0007669"/>
    <property type="project" value="TreeGrafter"/>
</dbReference>
<evidence type="ECO:0000256" key="4">
    <source>
        <dbReference type="RuleBase" id="RU003465"/>
    </source>
</evidence>
<reference evidence="6 7" key="2">
    <citation type="submission" date="2016-05" db="EMBL/GenBank/DDBJ databases">
        <title>Lineage-specific infection strategies underlie the spectrum of fungal disease in amphibians.</title>
        <authorList>
            <person name="Cuomo C.A."/>
            <person name="Farrer R.A."/>
            <person name="James T."/>
            <person name="Longcore J."/>
            <person name="Birren B."/>
        </authorList>
    </citation>
    <scope>NUCLEOTIDE SEQUENCE [LARGE SCALE GENOMIC DNA]</scope>
    <source>
        <strain evidence="6 7">JEL423</strain>
    </source>
</reference>
<dbReference type="EMBL" id="DS022301">
    <property type="protein sequence ID" value="OAJ38388.1"/>
    <property type="molecule type" value="Genomic_DNA"/>
</dbReference>
<dbReference type="Proteomes" id="UP000077115">
    <property type="component" value="Unassembled WGS sequence"/>
</dbReference>
<evidence type="ECO:0000256" key="3">
    <source>
        <dbReference type="ARBA" id="ARBA00022912"/>
    </source>
</evidence>
<name>A0A177WE48_BATDL</name>
<evidence type="ECO:0000313" key="6">
    <source>
        <dbReference type="EMBL" id="OAJ38388.1"/>
    </source>
</evidence>
<keyword evidence="2 4" id="KW-0378">Hydrolase</keyword>
<dbReference type="SUPFAM" id="SSF81606">
    <property type="entry name" value="PP2C-like"/>
    <property type="match status" value="1"/>
</dbReference>
<dbReference type="FunFam" id="3.60.40.10:FF:000196">
    <property type="entry name" value="Protein phosphatase 2C, putative"/>
    <property type="match status" value="1"/>
</dbReference>
<dbReference type="GO" id="GO:0004741">
    <property type="term" value="F:[pyruvate dehydrogenase (acetyl-transferring)]-phosphatase activity"/>
    <property type="evidence" value="ECO:0007669"/>
    <property type="project" value="TreeGrafter"/>
</dbReference>
<dbReference type="PANTHER" id="PTHR13832:SF792">
    <property type="entry name" value="GM14286P"/>
    <property type="match status" value="1"/>
</dbReference>
<dbReference type="InterPro" id="IPR015655">
    <property type="entry name" value="PP2C"/>
</dbReference>
<evidence type="ECO:0000259" key="5">
    <source>
        <dbReference type="PROSITE" id="PS51746"/>
    </source>
</evidence>
<dbReference type="InterPro" id="IPR036457">
    <property type="entry name" value="PPM-type-like_dom_sf"/>
</dbReference>
<keyword evidence="1" id="KW-0479">Metal-binding</keyword>
<dbReference type="CDD" id="cd00143">
    <property type="entry name" value="PP2Cc"/>
    <property type="match status" value="1"/>
</dbReference>
<keyword evidence="3 4" id="KW-0904">Protein phosphatase</keyword>
<accession>A0A177WE48</accession>
<comment type="similarity">
    <text evidence="4">Belongs to the PP2C family.</text>
</comment>
<dbReference type="PROSITE" id="PS01032">
    <property type="entry name" value="PPM_1"/>
    <property type="match status" value="1"/>
</dbReference>
<dbReference type="eggNOG" id="KOG0700">
    <property type="taxonomic scope" value="Eukaryota"/>
</dbReference>
<evidence type="ECO:0000313" key="7">
    <source>
        <dbReference type="Proteomes" id="UP000077115"/>
    </source>
</evidence>
<dbReference type="OrthoDB" id="420076at2759"/>
<proteinExistence type="inferred from homology"/>
<dbReference type="AlphaFoldDB" id="A0A177WE48"/>
<gene>
    <name evidence="6" type="ORF">BDEG_22328</name>
</gene>
<evidence type="ECO:0000256" key="2">
    <source>
        <dbReference type="ARBA" id="ARBA00022801"/>
    </source>
</evidence>
<dbReference type="PANTHER" id="PTHR13832">
    <property type="entry name" value="PROTEIN PHOSPHATASE 2C"/>
    <property type="match status" value="1"/>
</dbReference>
<dbReference type="SMART" id="SM00332">
    <property type="entry name" value="PP2Cc"/>
    <property type="match status" value="1"/>
</dbReference>
<dbReference type="GO" id="GO:0046872">
    <property type="term" value="F:metal ion binding"/>
    <property type="evidence" value="ECO:0007669"/>
    <property type="project" value="UniProtKB-KW"/>
</dbReference>
<sequence length="562" mass="62069">MKLLNRLLPSATSLVFPRRLLHSRPTALDLKRLAPQLQCIRYNSTSTTPLPKPKLSTYSTTFKILISTALLLTGGGIYIVMNKSSLNIQPTTESQPLEAIDCSDLPQVKHMLTDDQIISILTKNQLLFNMNHDNQSSEPAPVVRIDANSVASNQPIEDYYAHVKFGNGVLLGMFDGHGGPECGKIVQKYLLAYVAQSITELGLPSKPDLPESSPDRHRLIKKALKSAFTRLDADITQGAFTTYGNVANQVTSKGTIASWVLGLPAFTRNECIASLRTALSGACAIVAYIDGEDVYVACTGDCRAIIGRSVDYSPDNSKAYLSVALSADQTFKNPKEYARLMDEHPGEDVIVKGRILGGLMPTRAFGDARYKWSIRDQRVILPSLYPDGRRGIPRHYKTPPYVTAEPEVIHYVRDKNDKFIVLATDGLWDELDEETCVKVVGGSYEQGNAATALMLSALSAGRAVPDRDRIRHILSIPRVKSRRYRDDITINVAYFDHSNGMIDFSTDLDTDSAGDTIQGGNVKPVDVVDLKLAGPKRHHFNSWVQFLYRQPPPSSDTFQSKL</sequence>
<dbReference type="STRING" id="403673.A0A177WE48"/>
<dbReference type="VEuPathDB" id="FungiDB:BDEG_22328"/>
<dbReference type="PROSITE" id="PS51746">
    <property type="entry name" value="PPM_2"/>
    <property type="match status" value="1"/>
</dbReference>
<protein>
    <recommendedName>
        <fullName evidence="5">PPM-type phosphatase domain-containing protein</fullName>
    </recommendedName>
</protein>
<reference evidence="6 7" key="1">
    <citation type="submission" date="2006-10" db="EMBL/GenBank/DDBJ databases">
        <title>The Genome Sequence of Batrachochytrium dendrobatidis JEL423.</title>
        <authorList>
            <consortium name="The Broad Institute Genome Sequencing Platform"/>
            <person name="Birren B."/>
            <person name="Lander E."/>
            <person name="Galagan J."/>
            <person name="Cuomo C."/>
            <person name="Devon K."/>
            <person name="Jaffe D."/>
            <person name="Butler J."/>
            <person name="Alvarez P."/>
            <person name="Gnerre S."/>
            <person name="Grabherr M."/>
            <person name="Kleber M."/>
            <person name="Mauceli E."/>
            <person name="Brockman W."/>
            <person name="Young S."/>
            <person name="LaButti K."/>
            <person name="Sykes S."/>
            <person name="DeCaprio D."/>
            <person name="Crawford M."/>
            <person name="Koehrsen M."/>
            <person name="Engels R."/>
            <person name="Montgomery P."/>
            <person name="Pearson M."/>
            <person name="Howarth C."/>
            <person name="Larson L."/>
            <person name="White J."/>
            <person name="O'Leary S."/>
            <person name="Kodira C."/>
            <person name="Zeng Q."/>
            <person name="Yandava C."/>
            <person name="Alvarado L."/>
            <person name="Longcore J."/>
            <person name="James T."/>
        </authorList>
    </citation>
    <scope>NUCLEOTIDE SEQUENCE [LARGE SCALE GENOMIC DNA]</scope>
    <source>
        <strain evidence="6 7">JEL423</strain>
    </source>
</reference>
<evidence type="ECO:0000256" key="1">
    <source>
        <dbReference type="ARBA" id="ARBA00022723"/>
    </source>
</evidence>
<dbReference type="InterPro" id="IPR000222">
    <property type="entry name" value="PP2C_BS"/>
</dbReference>
<dbReference type="InterPro" id="IPR001932">
    <property type="entry name" value="PPM-type_phosphatase-like_dom"/>
</dbReference>
<feature type="domain" description="PPM-type phosphatase" evidence="5">
    <location>
        <begin position="142"/>
        <end position="495"/>
    </location>
</feature>
<dbReference type="Gene3D" id="3.60.40.10">
    <property type="entry name" value="PPM-type phosphatase domain"/>
    <property type="match status" value="1"/>
</dbReference>
<organism evidence="6 7">
    <name type="scientific">Batrachochytrium dendrobatidis (strain JEL423)</name>
    <dbReference type="NCBI Taxonomy" id="403673"/>
    <lineage>
        <taxon>Eukaryota</taxon>
        <taxon>Fungi</taxon>
        <taxon>Fungi incertae sedis</taxon>
        <taxon>Chytridiomycota</taxon>
        <taxon>Chytridiomycota incertae sedis</taxon>
        <taxon>Chytridiomycetes</taxon>
        <taxon>Rhizophydiales</taxon>
        <taxon>Rhizophydiales incertae sedis</taxon>
        <taxon>Batrachochytrium</taxon>
    </lineage>
</organism>